<evidence type="ECO:0000256" key="11">
    <source>
        <dbReference type="HAMAP-Rule" id="MF_00225"/>
    </source>
</evidence>
<comment type="pathway">
    <text evidence="3 11">Pyrimidine metabolism; UMP biosynthesis via de novo pathway; orotate from (S)-dihydroorotate (quinone route): step 1/1.</text>
</comment>
<dbReference type="PANTHER" id="PTHR48109">
    <property type="entry name" value="DIHYDROOROTATE DEHYDROGENASE (QUINONE), MITOCHONDRIAL-RELATED"/>
    <property type="match status" value="1"/>
</dbReference>
<dbReference type="PANTHER" id="PTHR48109:SF4">
    <property type="entry name" value="DIHYDROOROTATE DEHYDROGENASE (QUINONE), MITOCHONDRIAL"/>
    <property type="match status" value="1"/>
</dbReference>
<feature type="binding site" evidence="11">
    <location>
        <begin position="142"/>
        <end position="146"/>
    </location>
    <ligand>
        <name>substrate</name>
    </ligand>
</feature>
<keyword evidence="11" id="KW-1003">Cell membrane</keyword>
<evidence type="ECO:0000313" key="14">
    <source>
        <dbReference type="Proteomes" id="UP001379533"/>
    </source>
</evidence>
<feature type="binding site" evidence="11">
    <location>
        <position position="117"/>
    </location>
    <ligand>
        <name>FMN</name>
        <dbReference type="ChEBI" id="CHEBI:58210"/>
    </ligand>
</feature>
<dbReference type="EC" id="1.3.5.2" evidence="11"/>
<evidence type="ECO:0000256" key="7">
    <source>
        <dbReference type="ARBA" id="ARBA00022975"/>
    </source>
</evidence>
<protein>
    <recommendedName>
        <fullName evidence="11">Dihydroorotate dehydrogenase (quinone)</fullName>
        <ecNumber evidence="11">1.3.5.2</ecNumber>
    </recommendedName>
    <alternativeName>
        <fullName evidence="11">DHOdehase</fullName>
        <shortName evidence="11">DHOD</shortName>
        <shortName evidence="11">DHODase</shortName>
    </alternativeName>
    <alternativeName>
        <fullName evidence="11">Dihydroorotate oxidase</fullName>
    </alternativeName>
</protein>
<reference evidence="13 14" key="1">
    <citation type="submission" date="2021-12" db="EMBL/GenBank/DDBJ databases">
        <title>Discovery of the Pendulisporaceae a myxobacterial family with distinct sporulation behavior and unique specialized metabolism.</title>
        <authorList>
            <person name="Garcia R."/>
            <person name="Popoff A."/>
            <person name="Bader C.D."/>
            <person name="Loehr J."/>
            <person name="Walesch S."/>
            <person name="Walt C."/>
            <person name="Boldt J."/>
            <person name="Bunk B."/>
            <person name="Haeckl F.J.F.P.J."/>
            <person name="Gunesch A.P."/>
            <person name="Birkelbach J."/>
            <person name="Nuebel U."/>
            <person name="Pietschmann T."/>
            <person name="Bach T."/>
            <person name="Mueller R."/>
        </authorList>
    </citation>
    <scope>NUCLEOTIDE SEQUENCE [LARGE SCALE GENOMIC DNA]</scope>
    <source>
        <strain evidence="13 14">MSr12523</strain>
    </source>
</reference>
<evidence type="ECO:0000256" key="2">
    <source>
        <dbReference type="ARBA" id="ARBA00004370"/>
    </source>
</evidence>
<comment type="cofactor">
    <cofactor evidence="11">
        <name>FMN</name>
        <dbReference type="ChEBI" id="CHEBI:58210"/>
    </cofactor>
    <text evidence="11">Binds 1 FMN per subunit.</text>
</comment>
<comment type="function">
    <text evidence="1 11">Catalyzes the conversion of dihydroorotate to orotate with quinone as electron acceptor.</text>
</comment>
<dbReference type="Gene3D" id="3.20.20.70">
    <property type="entry name" value="Aldolase class I"/>
    <property type="match status" value="1"/>
</dbReference>
<dbReference type="InterPro" id="IPR013785">
    <property type="entry name" value="Aldolase_TIM"/>
</dbReference>
<proteinExistence type="inferred from homology"/>
<feature type="binding site" evidence="11">
    <location>
        <begin position="352"/>
        <end position="353"/>
    </location>
    <ligand>
        <name>FMN</name>
        <dbReference type="ChEBI" id="CHEBI:58210"/>
    </ligand>
</feature>
<dbReference type="HAMAP" id="MF_00225">
    <property type="entry name" value="DHO_dh_type2"/>
    <property type="match status" value="1"/>
</dbReference>
<feature type="binding site" evidence="11">
    <location>
        <begin position="277"/>
        <end position="278"/>
    </location>
    <ligand>
        <name>substrate</name>
    </ligand>
</feature>
<evidence type="ECO:0000256" key="4">
    <source>
        <dbReference type="ARBA" id="ARBA00005359"/>
    </source>
</evidence>
<feature type="binding site" evidence="11">
    <location>
        <position position="331"/>
    </location>
    <ligand>
        <name>FMN</name>
        <dbReference type="ChEBI" id="CHEBI:58210"/>
    </ligand>
</feature>
<feature type="binding site" evidence="11">
    <location>
        <position position="208"/>
    </location>
    <ligand>
        <name>substrate</name>
    </ligand>
</feature>
<feature type="binding site" evidence="11">
    <location>
        <position position="248"/>
    </location>
    <ligand>
        <name>FMN</name>
        <dbReference type="ChEBI" id="CHEBI:58210"/>
    </ligand>
</feature>
<dbReference type="SUPFAM" id="SSF51395">
    <property type="entry name" value="FMN-linked oxidoreductases"/>
    <property type="match status" value="1"/>
</dbReference>
<dbReference type="GO" id="GO:0106430">
    <property type="term" value="F:dihydroorotate dehydrogenase (quinone) activity"/>
    <property type="evidence" value="ECO:0007669"/>
    <property type="project" value="UniProtKB-EC"/>
</dbReference>
<feature type="binding site" evidence="11">
    <location>
        <position position="213"/>
    </location>
    <ligand>
        <name>substrate</name>
    </ligand>
</feature>
<name>A0ABZ2K7I4_9BACT</name>
<dbReference type="Proteomes" id="UP001379533">
    <property type="component" value="Chromosome"/>
</dbReference>
<feature type="domain" description="Dihydroorotate dehydrogenase catalytic" evidence="12">
    <location>
        <begin position="76"/>
        <end position="372"/>
    </location>
</feature>
<keyword evidence="7 11" id="KW-0665">Pyrimidine biosynthesis</keyword>
<comment type="subunit">
    <text evidence="11">Monomer.</text>
</comment>
<feature type="binding site" evidence="11">
    <location>
        <position position="172"/>
    </location>
    <ligand>
        <name>FMN</name>
        <dbReference type="ChEBI" id="CHEBI:58210"/>
    </ligand>
</feature>
<feature type="binding site" evidence="11">
    <location>
        <position position="276"/>
    </location>
    <ligand>
        <name>FMN</name>
        <dbReference type="ChEBI" id="CHEBI:58210"/>
    </ligand>
</feature>
<feature type="binding site" evidence="11">
    <location>
        <position position="97"/>
    </location>
    <ligand>
        <name>substrate</name>
    </ligand>
</feature>
<comment type="catalytic activity">
    <reaction evidence="10 11">
        <text>(S)-dihydroorotate + a quinone = orotate + a quinol</text>
        <dbReference type="Rhea" id="RHEA:30187"/>
        <dbReference type="ChEBI" id="CHEBI:24646"/>
        <dbReference type="ChEBI" id="CHEBI:30839"/>
        <dbReference type="ChEBI" id="CHEBI:30864"/>
        <dbReference type="ChEBI" id="CHEBI:132124"/>
        <dbReference type="EC" id="1.3.5.2"/>
    </reaction>
</comment>
<evidence type="ECO:0000256" key="8">
    <source>
        <dbReference type="ARBA" id="ARBA00023002"/>
    </source>
</evidence>
<keyword evidence="9 11" id="KW-0472">Membrane</keyword>
<dbReference type="Pfam" id="PF01180">
    <property type="entry name" value="DHO_dh"/>
    <property type="match status" value="1"/>
</dbReference>
<dbReference type="InterPro" id="IPR050074">
    <property type="entry name" value="DHO_dehydrogenase"/>
</dbReference>
<keyword evidence="6 11" id="KW-0288">FMN</keyword>
<evidence type="ECO:0000256" key="1">
    <source>
        <dbReference type="ARBA" id="ARBA00003125"/>
    </source>
</evidence>
<feature type="binding site" evidence="11">
    <location>
        <position position="208"/>
    </location>
    <ligand>
        <name>FMN</name>
        <dbReference type="ChEBI" id="CHEBI:58210"/>
    </ligand>
</feature>
<evidence type="ECO:0000259" key="12">
    <source>
        <dbReference type="Pfam" id="PF01180"/>
    </source>
</evidence>
<feature type="binding site" evidence="11">
    <location>
        <position position="302"/>
    </location>
    <ligand>
        <name>FMN</name>
        <dbReference type="ChEBI" id="CHEBI:58210"/>
    </ligand>
</feature>
<sequence>MKQRVSRATHGSEPRHPSDLWLGKTSLVYSLVRPLLFTLPPSWAHAVAMAALAPVEHVALLRALTRAMFAVNRPELATRTMGLDFSNPVGLAGGFDKNARRARALAALGFGHLELGTVTAHGQAPNPTPNLFRLPRDRALINRLGFPNEGADPVTAHIEHVRSGIPVPIGISIGKSRVVALDPVEGVVADYLASFRAARPRANFVVVNVSSPNTAGLRAMQGQELARTLLGALAAENKVGARVPLLVKIAPDLSDDELEGVLAVADECELDGVVATNTTIARTGLATDAATVEAIGAGGLSGPPVRARALEIVRRVRARLGPERTVIGVGGIDSTEHALAMMRAGANLVQLYTGFIYRGPGVVRSIARGLADTVAQAGAKSLAELTRASWPTGA</sequence>
<dbReference type="RefSeq" id="WP_394843815.1">
    <property type="nucleotide sequence ID" value="NZ_CP089982.1"/>
</dbReference>
<dbReference type="InterPro" id="IPR005719">
    <property type="entry name" value="Dihydroorotate_DH_2"/>
</dbReference>
<comment type="subcellular location">
    <subcellularLocation>
        <location evidence="11">Cell membrane</location>
        <topology evidence="11">Peripheral membrane protein</topology>
    </subcellularLocation>
    <subcellularLocation>
        <location evidence="2">Membrane</location>
    </subcellularLocation>
</comment>
<gene>
    <name evidence="11" type="primary">pyrD</name>
    <name evidence="13" type="ORF">LZC95_43040</name>
</gene>
<dbReference type="CDD" id="cd04738">
    <property type="entry name" value="DHOD_2_like"/>
    <property type="match status" value="1"/>
</dbReference>
<feature type="active site" description="Nucleophile" evidence="11">
    <location>
        <position position="211"/>
    </location>
</feature>
<dbReference type="PROSITE" id="PS00912">
    <property type="entry name" value="DHODEHASE_2"/>
    <property type="match status" value="1"/>
</dbReference>
<keyword evidence="14" id="KW-1185">Reference proteome</keyword>
<dbReference type="InterPro" id="IPR001295">
    <property type="entry name" value="Dihydroorotate_DH_CS"/>
</dbReference>
<dbReference type="InterPro" id="IPR005720">
    <property type="entry name" value="Dihydroorotate_DH_cat"/>
</dbReference>
<evidence type="ECO:0000256" key="3">
    <source>
        <dbReference type="ARBA" id="ARBA00005161"/>
    </source>
</evidence>
<evidence type="ECO:0000256" key="5">
    <source>
        <dbReference type="ARBA" id="ARBA00022630"/>
    </source>
</evidence>
<dbReference type="NCBIfam" id="NF003652">
    <property type="entry name" value="PRK05286.2-5"/>
    <property type="match status" value="1"/>
</dbReference>
<accession>A0ABZ2K7I4</accession>
<comment type="similarity">
    <text evidence="4 11">Belongs to the dihydroorotate dehydrogenase family. Type 2 subfamily.</text>
</comment>
<evidence type="ECO:0000256" key="10">
    <source>
        <dbReference type="ARBA" id="ARBA00048639"/>
    </source>
</evidence>
<evidence type="ECO:0000256" key="6">
    <source>
        <dbReference type="ARBA" id="ARBA00022643"/>
    </source>
</evidence>
<dbReference type="EMBL" id="CP089982">
    <property type="protein sequence ID" value="WXA93217.1"/>
    <property type="molecule type" value="Genomic_DNA"/>
</dbReference>
<evidence type="ECO:0000313" key="13">
    <source>
        <dbReference type="EMBL" id="WXA93217.1"/>
    </source>
</evidence>
<evidence type="ECO:0000256" key="9">
    <source>
        <dbReference type="ARBA" id="ARBA00023136"/>
    </source>
</evidence>
<keyword evidence="5 11" id="KW-0285">Flavoprotein</keyword>
<keyword evidence="8 11" id="KW-0560">Oxidoreductase</keyword>
<dbReference type="NCBIfam" id="TIGR01036">
    <property type="entry name" value="pyrD_sub2"/>
    <property type="match status" value="1"/>
</dbReference>
<comment type="caution">
    <text evidence="11">Lacks conserved residue(s) required for the propagation of feature annotation.</text>
</comment>
<organism evidence="13 14">
    <name type="scientific">Pendulispora brunnea</name>
    <dbReference type="NCBI Taxonomy" id="2905690"/>
    <lineage>
        <taxon>Bacteria</taxon>
        <taxon>Pseudomonadati</taxon>
        <taxon>Myxococcota</taxon>
        <taxon>Myxococcia</taxon>
        <taxon>Myxococcales</taxon>
        <taxon>Sorangiineae</taxon>
        <taxon>Pendulisporaceae</taxon>
        <taxon>Pendulispora</taxon>
    </lineage>
</organism>